<feature type="domain" description="F-box" evidence="1">
    <location>
        <begin position="1"/>
        <end position="45"/>
    </location>
</feature>
<reference evidence="2 3" key="1">
    <citation type="submission" date="2018-11" db="EMBL/GenBank/DDBJ databases">
        <title>Genome assembly of Steccherinum ochraceum LE-BIN_3174, the white-rot fungus of the Steccherinaceae family (The Residual Polyporoid clade, Polyporales, Basidiomycota).</title>
        <authorList>
            <person name="Fedorova T.V."/>
            <person name="Glazunova O.A."/>
            <person name="Landesman E.O."/>
            <person name="Moiseenko K.V."/>
            <person name="Psurtseva N.V."/>
            <person name="Savinova O.S."/>
            <person name="Shakhova N.V."/>
            <person name="Tyazhelova T.V."/>
            <person name="Vasina D.V."/>
        </authorList>
    </citation>
    <scope>NUCLEOTIDE SEQUENCE [LARGE SCALE GENOMIC DNA]</scope>
    <source>
        <strain evidence="2 3">LE-BIN_3174</strain>
    </source>
</reference>
<gene>
    <name evidence="2" type="ORF">EIP91_009433</name>
</gene>
<evidence type="ECO:0000313" key="2">
    <source>
        <dbReference type="EMBL" id="TCD60830.1"/>
    </source>
</evidence>
<dbReference type="Gene3D" id="3.80.10.10">
    <property type="entry name" value="Ribonuclease Inhibitor"/>
    <property type="match status" value="1"/>
</dbReference>
<dbReference type="EMBL" id="RWJN01000539">
    <property type="protein sequence ID" value="TCD60830.1"/>
    <property type="molecule type" value="Genomic_DNA"/>
</dbReference>
<keyword evidence="3" id="KW-1185">Reference proteome</keyword>
<evidence type="ECO:0000259" key="1">
    <source>
        <dbReference type="PROSITE" id="PS50181"/>
    </source>
</evidence>
<comment type="caution">
    <text evidence="2">The sequence shown here is derived from an EMBL/GenBank/DDBJ whole genome shotgun (WGS) entry which is preliminary data.</text>
</comment>
<dbReference type="InterPro" id="IPR001810">
    <property type="entry name" value="F-box_dom"/>
</dbReference>
<proteinExistence type="predicted"/>
<dbReference type="SUPFAM" id="SSF81383">
    <property type="entry name" value="F-box domain"/>
    <property type="match status" value="1"/>
</dbReference>
<organism evidence="2 3">
    <name type="scientific">Steccherinum ochraceum</name>
    <dbReference type="NCBI Taxonomy" id="92696"/>
    <lineage>
        <taxon>Eukaryota</taxon>
        <taxon>Fungi</taxon>
        <taxon>Dikarya</taxon>
        <taxon>Basidiomycota</taxon>
        <taxon>Agaricomycotina</taxon>
        <taxon>Agaricomycetes</taxon>
        <taxon>Polyporales</taxon>
        <taxon>Steccherinaceae</taxon>
        <taxon>Steccherinum</taxon>
    </lineage>
</organism>
<dbReference type="InterPro" id="IPR036047">
    <property type="entry name" value="F-box-like_dom_sf"/>
</dbReference>
<evidence type="ECO:0000313" key="3">
    <source>
        <dbReference type="Proteomes" id="UP000292702"/>
    </source>
</evidence>
<sequence>MAPIYLPRELIDQIFQGLDKPSLASCSTICRNYHPSARHFLFRTITLVEPDDDIHNEPRYVGFCQFLTWTSSISSSLSANIRELNLYFVEEKSKLDEVLIDTVMLEQLLSLLPVLRTLRIRMAKWKRSDHLYAPSFPPKNLETLVLDYVLFDLPRWSWVTEFTNPFDPNAPIECTLVELLNIFGDVETLHFTNALMLDDYGSFVGWQDASALASSVSKIVGQQVSSTLHGSRALDSLCHLELMDEDVHATNSMLEFLGLRLKQLRLLYSEMKVPDRVAKVDLSHCTSLSQLELQPYFQALVDVASRIPRTVKHLTVKLEYNPIHYEPTIWNTLSLDWSAVDCHLSKQESDFSVTFVFENIRPSPNATNFFEKEFASLKRHLPITHRMGNLVTRS</sequence>
<dbReference type="Proteomes" id="UP000292702">
    <property type="component" value="Unassembled WGS sequence"/>
</dbReference>
<name>A0A4R0R1M2_9APHY</name>
<dbReference type="PROSITE" id="PS50181">
    <property type="entry name" value="FBOX"/>
    <property type="match status" value="1"/>
</dbReference>
<dbReference type="InterPro" id="IPR032675">
    <property type="entry name" value="LRR_dom_sf"/>
</dbReference>
<protein>
    <recommendedName>
        <fullName evidence="1">F-box domain-containing protein</fullName>
    </recommendedName>
</protein>
<accession>A0A4R0R1M2</accession>
<dbReference type="AlphaFoldDB" id="A0A4R0R1M2"/>